<evidence type="ECO:0000313" key="3">
    <source>
        <dbReference type="Proteomes" id="UP000289857"/>
    </source>
</evidence>
<protein>
    <submittedName>
        <fullName evidence="2">Uncharacterized protein</fullName>
    </submittedName>
</protein>
<proteinExistence type="predicted"/>
<dbReference type="EMBL" id="SBKN01000001">
    <property type="protein sequence ID" value="RXR24121.1"/>
    <property type="molecule type" value="Genomic_DNA"/>
</dbReference>
<organism evidence="2 3">
    <name type="scientific">Flavobacterium stagni</name>
    <dbReference type="NCBI Taxonomy" id="2506421"/>
    <lineage>
        <taxon>Bacteria</taxon>
        <taxon>Pseudomonadati</taxon>
        <taxon>Bacteroidota</taxon>
        <taxon>Flavobacteriia</taxon>
        <taxon>Flavobacteriales</taxon>
        <taxon>Flavobacteriaceae</taxon>
        <taxon>Flavobacterium</taxon>
    </lineage>
</organism>
<comment type="caution">
    <text evidence="2">The sequence shown here is derived from an EMBL/GenBank/DDBJ whole genome shotgun (WGS) entry which is preliminary data.</text>
</comment>
<dbReference type="OrthoDB" id="1100725at2"/>
<dbReference type="Proteomes" id="UP000289857">
    <property type="component" value="Unassembled WGS sequence"/>
</dbReference>
<sequence length="329" mass="37013">MKKRLEAELISIAHRILKLRNKSEVDQLYLESKKLYETLAVLKFYGDNYEVVKNDVTVEDLEAKLDAALNAPEAVAVAAPVVEEAPVVVEEKVETEVVEEVEEVEVETEAETEVVEEEVEEVEEVETEAAEEETIEEEPVIVGEITLDEEDEEEEVPMTEAKSDLDFEPIFELAAEPMAEEETVEVAPEVVPTVVDEPAVETPKKDEPKQISLADLLGENYTEPVFVKPDDVVVPPSLKNVIEEQGKSLNELHSKSINIGLNDKIAFVKFLFADSTEDYNRVLSQLNTFSTFAEAKDFIDEIIKPDYNNWDGVDDYAERFIAIVAKKFS</sequence>
<dbReference type="AlphaFoldDB" id="A0A4Q1KBX4"/>
<evidence type="ECO:0000313" key="2">
    <source>
        <dbReference type="EMBL" id="RXR24121.1"/>
    </source>
</evidence>
<evidence type="ECO:0000256" key="1">
    <source>
        <dbReference type="SAM" id="Coils"/>
    </source>
</evidence>
<reference evidence="3" key="1">
    <citation type="submission" date="2019-01" db="EMBL/GenBank/DDBJ databases">
        <title>Cytophagaceae bacterium strain CAR-16.</title>
        <authorList>
            <person name="Chen W.-M."/>
        </authorList>
    </citation>
    <scope>NUCLEOTIDE SEQUENCE [LARGE SCALE GENOMIC DNA]</scope>
    <source>
        <strain evidence="3">WWJ-16</strain>
    </source>
</reference>
<feature type="coiled-coil region" evidence="1">
    <location>
        <begin position="98"/>
        <end position="135"/>
    </location>
</feature>
<gene>
    <name evidence="2" type="ORF">EQG61_01395</name>
</gene>
<keyword evidence="3" id="KW-1185">Reference proteome</keyword>
<keyword evidence="1" id="KW-0175">Coiled coil</keyword>
<dbReference type="RefSeq" id="WP_129460084.1">
    <property type="nucleotide sequence ID" value="NZ_SBKN01000001.1"/>
</dbReference>
<name>A0A4Q1KBX4_9FLAO</name>
<accession>A0A4Q1KBX4</accession>